<dbReference type="InterPro" id="IPR012938">
    <property type="entry name" value="Glc/Sorbosone_DH"/>
</dbReference>
<dbReference type="InterPro" id="IPR011042">
    <property type="entry name" value="6-blade_b-propeller_TolB-like"/>
</dbReference>
<dbReference type="GO" id="GO:0008876">
    <property type="term" value="F:quinoprotein glucose dehydrogenase activity"/>
    <property type="evidence" value="ECO:0007669"/>
    <property type="project" value="UniProtKB-EC"/>
</dbReference>
<dbReference type="OrthoDB" id="9770043at2"/>
<protein>
    <submittedName>
        <fullName evidence="3">Quinoprotein glucose dehydrogenase B</fullName>
        <ecNumber evidence="3">1.1.5.2</ecNumber>
    </submittedName>
</protein>
<keyword evidence="4" id="KW-1185">Reference proteome</keyword>
<dbReference type="EMBL" id="SJPF01000003">
    <property type="protein sequence ID" value="TWT32723.1"/>
    <property type="molecule type" value="Genomic_DNA"/>
</dbReference>
<evidence type="ECO:0000256" key="1">
    <source>
        <dbReference type="SAM" id="SignalP"/>
    </source>
</evidence>
<dbReference type="PANTHER" id="PTHR19328">
    <property type="entry name" value="HEDGEHOG-INTERACTING PROTEIN"/>
    <property type="match status" value="1"/>
</dbReference>
<keyword evidence="1" id="KW-0732">Signal</keyword>
<reference evidence="3 4" key="1">
    <citation type="submission" date="2019-02" db="EMBL/GenBank/DDBJ databases">
        <title>Deep-cultivation of Planctomycetes and their phenomic and genomic characterization uncovers novel biology.</title>
        <authorList>
            <person name="Wiegand S."/>
            <person name="Jogler M."/>
            <person name="Boedeker C."/>
            <person name="Pinto D."/>
            <person name="Vollmers J."/>
            <person name="Rivas-Marin E."/>
            <person name="Kohn T."/>
            <person name="Peeters S.H."/>
            <person name="Heuer A."/>
            <person name="Rast P."/>
            <person name="Oberbeckmann S."/>
            <person name="Bunk B."/>
            <person name="Jeske O."/>
            <person name="Meyerdierks A."/>
            <person name="Storesund J.E."/>
            <person name="Kallscheuer N."/>
            <person name="Luecker S."/>
            <person name="Lage O.M."/>
            <person name="Pohl T."/>
            <person name="Merkel B.J."/>
            <person name="Hornburger P."/>
            <person name="Mueller R.-W."/>
            <person name="Bruemmer F."/>
            <person name="Labrenz M."/>
            <person name="Spormann A.M."/>
            <person name="Op Den Camp H."/>
            <person name="Overmann J."/>
            <person name="Amann R."/>
            <person name="Jetten M.S.M."/>
            <person name="Mascher T."/>
            <person name="Medema M.H."/>
            <person name="Devos D.P."/>
            <person name="Kaster A.-K."/>
            <person name="Ovreas L."/>
            <person name="Rohde M."/>
            <person name="Galperin M.Y."/>
            <person name="Jogler C."/>
        </authorList>
    </citation>
    <scope>NUCLEOTIDE SEQUENCE [LARGE SCALE GENOMIC DNA]</scope>
    <source>
        <strain evidence="3 4">Enr8</strain>
    </source>
</reference>
<proteinExistence type="predicted"/>
<keyword evidence="3" id="KW-0560">Oxidoreductase</keyword>
<evidence type="ECO:0000313" key="4">
    <source>
        <dbReference type="Proteomes" id="UP000318878"/>
    </source>
</evidence>
<name>A0A5C5V433_9BACT</name>
<dbReference type="SUPFAM" id="SSF50952">
    <property type="entry name" value="Soluble quinoprotein glucose dehydrogenase"/>
    <property type="match status" value="1"/>
</dbReference>
<dbReference type="Pfam" id="PF07995">
    <property type="entry name" value="GSDH"/>
    <property type="match status" value="1"/>
</dbReference>
<feature type="signal peptide" evidence="1">
    <location>
        <begin position="1"/>
        <end position="22"/>
    </location>
</feature>
<gene>
    <name evidence="3" type="primary">gdhB</name>
    <name evidence="3" type="ORF">Enr8_25290</name>
</gene>
<accession>A0A5C5V433</accession>
<evidence type="ECO:0000259" key="2">
    <source>
        <dbReference type="Pfam" id="PF07995"/>
    </source>
</evidence>
<feature type="chain" id="PRO_5022778226" evidence="1">
    <location>
        <begin position="23"/>
        <end position="404"/>
    </location>
</feature>
<dbReference type="AlphaFoldDB" id="A0A5C5V433"/>
<dbReference type="InterPro" id="IPR011041">
    <property type="entry name" value="Quinoprot_gluc/sorb_DH_b-prop"/>
</dbReference>
<dbReference type="Gene3D" id="2.120.10.30">
    <property type="entry name" value="TolB, C-terminal domain"/>
    <property type="match status" value="1"/>
</dbReference>
<organism evidence="3 4">
    <name type="scientific">Blastopirellula retiformator</name>
    <dbReference type="NCBI Taxonomy" id="2527970"/>
    <lineage>
        <taxon>Bacteria</taxon>
        <taxon>Pseudomonadati</taxon>
        <taxon>Planctomycetota</taxon>
        <taxon>Planctomycetia</taxon>
        <taxon>Pirellulales</taxon>
        <taxon>Pirellulaceae</taxon>
        <taxon>Blastopirellula</taxon>
    </lineage>
</organism>
<dbReference type="EC" id="1.1.5.2" evidence="3"/>
<comment type="caution">
    <text evidence="3">The sequence shown here is derived from an EMBL/GenBank/DDBJ whole genome shotgun (WGS) entry which is preliminary data.</text>
</comment>
<dbReference type="PANTHER" id="PTHR19328:SF75">
    <property type="entry name" value="ALDOSE SUGAR DEHYDROGENASE YLII"/>
    <property type="match status" value="1"/>
</dbReference>
<dbReference type="RefSeq" id="WP_146431981.1">
    <property type="nucleotide sequence ID" value="NZ_SJPF01000003.1"/>
</dbReference>
<dbReference type="Proteomes" id="UP000318878">
    <property type="component" value="Unassembled WGS sequence"/>
</dbReference>
<evidence type="ECO:0000313" key="3">
    <source>
        <dbReference type="EMBL" id="TWT32723.1"/>
    </source>
</evidence>
<sequence length="404" mass="44934" precursor="true">MPFRRTFSLFLLLAMFAAVVRAQEAAPVAFSETPLDTVEMVRTFKNLRIRRPLIITHAGDGSGRLFVAEQQGVIHIMPKDEAEGETTEVFLDIDKQVHFNPRQNEEGFLGFAFHPDYKSTGKFYVYYTTEKEPQLSVISEFSVSQDDPNKADPASEKVIMTIKQPFWNHNGGTIAFGPDGYLYIGLGDGGSGGDPKGNGQNLSSLLGSLLRIDVDHQADGKSYAIPADNPFVGVKGAQPEIYAYGLRNIWRFSFDSKTGVLWCGDVGQDIWEEINLIVKGGNYGWNKREGFHQFKNSGVDANDKMIEPIWEYNHEVGKSITGGVVYRGTAVPELVGKYLYADYVTGKVWALDYDLEAKKVKANYRIANPSNPPVVTFGEDESGDVIVSAIFGEYGTLYRFKSKK</sequence>
<feature type="domain" description="Glucose/Sorbosone dehydrogenase" evidence="2">
    <location>
        <begin position="52"/>
        <end position="366"/>
    </location>
</feature>